<dbReference type="Pfam" id="PF00535">
    <property type="entry name" value="Glycos_transf_2"/>
    <property type="match status" value="1"/>
</dbReference>
<dbReference type="InterPro" id="IPR029044">
    <property type="entry name" value="Nucleotide-diphossugar_trans"/>
</dbReference>
<dbReference type="RefSeq" id="WP_198473371.1">
    <property type="nucleotide sequence ID" value="NZ_JADGMQ010000001.1"/>
</dbReference>
<comment type="caution">
    <text evidence="2">The sequence shown here is derived from an EMBL/GenBank/DDBJ whole genome shotgun (WGS) entry which is preliminary data.</text>
</comment>
<evidence type="ECO:0000313" key="2">
    <source>
        <dbReference type="EMBL" id="MBI1619232.1"/>
    </source>
</evidence>
<reference evidence="2 3" key="1">
    <citation type="submission" date="2020-10" db="EMBL/GenBank/DDBJ databases">
        <title>Aquamicrobium zhengzhouensis sp. nov., a exopolysaccharide producing bacterium isolated from farmland soil.</title>
        <authorList>
            <person name="Wang X."/>
        </authorList>
    </citation>
    <scope>NUCLEOTIDE SEQUENCE [LARGE SCALE GENOMIC DNA]</scope>
    <source>
        <strain evidence="3">cd-1</strain>
    </source>
</reference>
<dbReference type="Gene3D" id="3.90.550.10">
    <property type="entry name" value="Spore Coat Polysaccharide Biosynthesis Protein SpsA, Chain A"/>
    <property type="match status" value="1"/>
</dbReference>
<organism evidence="2 3">
    <name type="scientific">Aquamicrobium zhengzhouense</name>
    <dbReference type="NCBI Taxonomy" id="2781738"/>
    <lineage>
        <taxon>Bacteria</taxon>
        <taxon>Pseudomonadati</taxon>
        <taxon>Pseudomonadota</taxon>
        <taxon>Alphaproteobacteria</taxon>
        <taxon>Hyphomicrobiales</taxon>
        <taxon>Phyllobacteriaceae</taxon>
        <taxon>Aquamicrobium</taxon>
    </lineage>
</organism>
<dbReference type="InterPro" id="IPR001173">
    <property type="entry name" value="Glyco_trans_2-like"/>
</dbReference>
<dbReference type="PANTHER" id="PTHR43685">
    <property type="entry name" value="GLYCOSYLTRANSFERASE"/>
    <property type="match status" value="1"/>
</dbReference>
<dbReference type="Proteomes" id="UP000601789">
    <property type="component" value="Unassembled WGS sequence"/>
</dbReference>
<dbReference type="PANTHER" id="PTHR43685:SF2">
    <property type="entry name" value="GLYCOSYLTRANSFERASE 2-LIKE DOMAIN-CONTAINING PROTEIN"/>
    <property type="match status" value="1"/>
</dbReference>
<dbReference type="CDD" id="cd00761">
    <property type="entry name" value="Glyco_tranf_GTA_type"/>
    <property type="match status" value="1"/>
</dbReference>
<evidence type="ECO:0000313" key="3">
    <source>
        <dbReference type="Proteomes" id="UP000601789"/>
    </source>
</evidence>
<name>A0ABS0S9Q0_9HYPH</name>
<evidence type="ECO:0000259" key="1">
    <source>
        <dbReference type="Pfam" id="PF00535"/>
    </source>
</evidence>
<protein>
    <submittedName>
        <fullName evidence="2">Glycosyltransferase family 2 protein</fullName>
    </submittedName>
</protein>
<sequence length="370" mass="41445">MFLERKVVTAPGSIRRHTSVPALQVPDRTATVTIVIPCYNYARYLPQAVFTALAQKHVQPDVIVVDDASTDDSLSVAQALAQRDERVTVIANRKNSGPVITFNNGLAQARGEFLVRLDADDMLTPGSLARAVSMMQAHPSIGLAYGHPLHFTSELPKARQKATGWTLWPGRDWLRDRCRFGYNVITSPEVLMRRSVVDLVGGQQDLAHTHDMEMWLRISAFSDVGYIHGADQALHRDHPDSLSARQVNALRDLLERRDAFRVLFSGIAGGIPEASEMHQTAMAAIAIDAIELANRQYDTLNPDLSLVHHYRDIAISLVPDPTRLRGWQGLEKRAALGPGRARRHLPFVAERIYRGLRGRYLRQRWHRIGV</sequence>
<feature type="domain" description="Glycosyltransferase 2-like" evidence="1">
    <location>
        <begin position="33"/>
        <end position="197"/>
    </location>
</feature>
<dbReference type="EMBL" id="JADGMQ010000001">
    <property type="protein sequence ID" value="MBI1619232.1"/>
    <property type="molecule type" value="Genomic_DNA"/>
</dbReference>
<accession>A0ABS0S9Q0</accession>
<keyword evidence="3" id="KW-1185">Reference proteome</keyword>
<dbReference type="SUPFAM" id="SSF53448">
    <property type="entry name" value="Nucleotide-diphospho-sugar transferases"/>
    <property type="match status" value="1"/>
</dbReference>
<dbReference type="InterPro" id="IPR050834">
    <property type="entry name" value="Glycosyltransf_2"/>
</dbReference>
<proteinExistence type="predicted"/>
<gene>
    <name evidence="2" type="ORF">IOD40_00950</name>
</gene>